<evidence type="ECO:0000313" key="1">
    <source>
        <dbReference type="EMBL" id="MED6170863.1"/>
    </source>
</evidence>
<reference evidence="1 2" key="1">
    <citation type="journal article" date="2023" name="Plants (Basel)">
        <title>Bridging the Gap: Combining Genomics and Transcriptomics Approaches to Understand Stylosanthes scabra, an Orphan Legume from the Brazilian Caatinga.</title>
        <authorList>
            <person name="Ferreira-Neto J.R.C."/>
            <person name="da Silva M.D."/>
            <person name="Binneck E."/>
            <person name="de Melo N.F."/>
            <person name="da Silva R.H."/>
            <person name="de Melo A.L.T.M."/>
            <person name="Pandolfi V."/>
            <person name="Bustamante F.O."/>
            <person name="Brasileiro-Vidal A.C."/>
            <person name="Benko-Iseppon A.M."/>
        </authorList>
    </citation>
    <scope>NUCLEOTIDE SEQUENCE [LARGE SCALE GENOMIC DNA]</scope>
    <source>
        <tissue evidence="1">Leaves</tissue>
    </source>
</reference>
<feature type="non-terminal residue" evidence="1">
    <location>
        <position position="1"/>
    </location>
</feature>
<proteinExistence type="predicted"/>
<evidence type="ECO:0000313" key="2">
    <source>
        <dbReference type="Proteomes" id="UP001341840"/>
    </source>
</evidence>
<dbReference type="Proteomes" id="UP001341840">
    <property type="component" value="Unassembled WGS sequence"/>
</dbReference>
<organism evidence="1 2">
    <name type="scientific">Stylosanthes scabra</name>
    <dbReference type="NCBI Taxonomy" id="79078"/>
    <lineage>
        <taxon>Eukaryota</taxon>
        <taxon>Viridiplantae</taxon>
        <taxon>Streptophyta</taxon>
        <taxon>Embryophyta</taxon>
        <taxon>Tracheophyta</taxon>
        <taxon>Spermatophyta</taxon>
        <taxon>Magnoliopsida</taxon>
        <taxon>eudicotyledons</taxon>
        <taxon>Gunneridae</taxon>
        <taxon>Pentapetalae</taxon>
        <taxon>rosids</taxon>
        <taxon>fabids</taxon>
        <taxon>Fabales</taxon>
        <taxon>Fabaceae</taxon>
        <taxon>Papilionoideae</taxon>
        <taxon>50 kb inversion clade</taxon>
        <taxon>dalbergioids sensu lato</taxon>
        <taxon>Dalbergieae</taxon>
        <taxon>Pterocarpus clade</taxon>
        <taxon>Stylosanthes</taxon>
    </lineage>
</organism>
<gene>
    <name evidence="1" type="ORF">PIB30_035146</name>
</gene>
<name>A0ABU6VEA9_9FABA</name>
<protein>
    <submittedName>
        <fullName evidence="1">Uncharacterized protein</fullName>
    </submittedName>
</protein>
<comment type="caution">
    <text evidence="1">The sequence shown here is derived from an EMBL/GenBank/DDBJ whole genome shotgun (WGS) entry which is preliminary data.</text>
</comment>
<keyword evidence="2" id="KW-1185">Reference proteome</keyword>
<dbReference type="EMBL" id="JASCZI010151201">
    <property type="protein sequence ID" value="MED6170863.1"/>
    <property type="molecule type" value="Genomic_DNA"/>
</dbReference>
<sequence length="76" mass="8922">RNHEETEEEEENRVIEAWTKLTELTIEENLSRLGLASPSPKRDPQLLKESFTKIHVTCSLFKEEKSRPRLHKATHV</sequence>
<accession>A0ABU6VEA9</accession>